<protein>
    <submittedName>
        <fullName evidence="2">Molybdenum cofactor sulfurase YflK</fullName>
    </submittedName>
</protein>
<dbReference type="Pfam" id="PF03473">
    <property type="entry name" value="MOSC"/>
    <property type="match status" value="1"/>
</dbReference>
<dbReference type="PROSITE" id="PS51340">
    <property type="entry name" value="MOSC"/>
    <property type="match status" value="1"/>
</dbReference>
<reference evidence="2 3" key="1">
    <citation type="submission" date="2013-03" db="EMBL/GenBank/DDBJ databases">
        <title>Assembly of a new bacterial strain Brevibacillus borstelensis AK1.</title>
        <authorList>
            <person name="Rajan I."/>
            <person name="PoliReddy D."/>
            <person name="Sugumar T."/>
            <person name="Rathinam K."/>
            <person name="Alqarawi S."/>
            <person name="Khalil A.B."/>
            <person name="Sivakumar N."/>
        </authorList>
    </citation>
    <scope>NUCLEOTIDE SEQUENCE [LARGE SCALE GENOMIC DNA]</scope>
    <source>
        <strain evidence="2 3">AK1</strain>
    </source>
</reference>
<dbReference type="GO" id="GO:0030151">
    <property type="term" value="F:molybdenum ion binding"/>
    <property type="evidence" value="ECO:0007669"/>
    <property type="project" value="InterPro"/>
</dbReference>
<evidence type="ECO:0000259" key="1">
    <source>
        <dbReference type="PROSITE" id="PS51340"/>
    </source>
</evidence>
<sequence length="211" mass="24190">MQLVSINVGKPQTVMHNGKEVSTAIWKYPVTDRRFLDWEQLDGDGQADRRFHGGKDKALMVYSYDHYSFWEEKLGQELAPGAFGENVTVRGLDESTVSIGDIFQLGEAVVQVSQPRQPCFKLDVRLQRSDMVSLIQQTGYSGFYMRVLETGMIGQDMEFRLLEKSSHNVTVAFINQIKYHKKDNLEAIRRILAVKELADSWRPSLEKRLTT</sequence>
<evidence type="ECO:0000313" key="2">
    <source>
        <dbReference type="EMBL" id="EMT53514.1"/>
    </source>
</evidence>
<dbReference type="PANTHER" id="PTHR30212">
    <property type="entry name" value="PROTEIN YIIM"/>
    <property type="match status" value="1"/>
</dbReference>
<dbReference type="GO" id="GO:0003824">
    <property type="term" value="F:catalytic activity"/>
    <property type="evidence" value="ECO:0007669"/>
    <property type="project" value="InterPro"/>
</dbReference>
<dbReference type="EMBL" id="APBN01000002">
    <property type="protein sequence ID" value="EMT53514.1"/>
    <property type="molecule type" value="Genomic_DNA"/>
</dbReference>
<evidence type="ECO:0000313" key="3">
    <source>
        <dbReference type="Proteomes" id="UP000012081"/>
    </source>
</evidence>
<dbReference type="InterPro" id="IPR005163">
    <property type="entry name" value="Tri_helical_YiiM-like"/>
</dbReference>
<organism evidence="2 3">
    <name type="scientific">Brevibacillus borstelensis AK1</name>
    <dbReference type="NCBI Taxonomy" id="1300222"/>
    <lineage>
        <taxon>Bacteria</taxon>
        <taxon>Bacillati</taxon>
        <taxon>Bacillota</taxon>
        <taxon>Bacilli</taxon>
        <taxon>Bacillales</taxon>
        <taxon>Paenibacillaceae</taxon>
        <taxon>Brevibacillus</taxon>
    </lineage>
</organism>
<dbReference type="Gene3D" id="2.40.33.20">
    <property type="entry name" value="PK beta-barrel domain-like"/>
    <property type="match status" value="1"/>
</dbReference>
<comment type="caution">
    <text evidence="2">The sequence shown here is derived from an EMBL/GenBank/DDBJ whole genome shotgun (WGS) entry which is preliminary data.</text>
</comment>
<dbReference type="STRING" id="1300222.I532_05860"/>
<name>M8DB37_9BACL</name>
<dbReference type="InterPro" id="IPR005302">
    <property type="entry name" value="MoCF_Sase_C"/>
</dbReference>
<dbReference type="AlphaFoldDB" id="M8DB37"/>
<keyword evidence="3" id="KW-1185">Reference proteome</keyword>
<feature type="domain" description="MOSC" evidence="1">
    <location>
        <begin position="28"/>
        <end position="162"/>
    </location>
</feature>
<dbReference type="Proteomes" id="UP000012081">
    <property type="component" value="Unassembled WGS sequence"/>
</dbReference>
<dbReference type="SUPFAM" id="SSF50800">
    <property type="entry name" value="PK beta-barrel domain-like"/>
    <property type="match status" value="1"/>
</dbReference>
<accession>M8DB37</accession>
<dbReference type="Pfam" id="PF03475">
    <property type="entry name" value="YiiM_3-alpha"/>
    <property type="match status" value="1"/>
</dbReference>
<dbReference type="InterPro" id="IPR011037">
    <property type="entry name" value="Pyrv_Knase-like_insert_dom_sf"/>
</dbReference>
<proteinExistence type="predicted"/>
<gene>
    <name evidence="2" type="ORF">I532_05860</name>
</gene>
<dbReference type="PANTHER" id="PTHR30212:SF4">
    <property type="entry name" value="MOSC DOMAIN-CONTAINING PROTEIN"/>
    <property type="match status" value="1"/>
</dbReference>
<dbReference type="InterPro" id="IPR052353">
    <property type="entry name" value="Benzoxazolinone_Detox_Enz"/>
</dbReference>
<dbReference type="GO" id="GO:0030170">
    <property type="term" value="F:pyridoxal phosphate binding"/>
    <property type="evidence" value="ECO:0007669"/>
    <property type="project" value="InterPro"/>
</dbReference>
<dbReference type="RefSeq" id="WP_003386993.1">
    <property type="nucleotide sequence ID" value="NZ_APBN01000002.1"/>
</dbReference>
<dbReference type="PATRIC" id="fig|1300222.3.peg.1202"/>